<feature type="chain" id="PRO_5043573103" evidence="1">
    <location>
        <begin position="19"/>
        <end position="94"/>
    </location>
</feature>
<proteinExistence type="predicted"/>
<comment type="caution">
    <text evidence="2">The sequence shown here is derived from an EMBL/GenBank/DDBJ whole genome shotgun (WGS) entry which is preliminary data.</text>
</comment>
<keyword evidence="3" id="KW-1185">Reference proteome</keyword>
<feature type="non-terminal residue" evidence="2">
    <location>
        <position position="94"/>
    </location>
</feature>
<gene>
    <name evidence="2" type="ORF">GSLYS_00007010001</name>
</gene>
<name>A0AAV2HI17_LYMST</name>
<evidence type="ECO:0000313" key="2">
    <source>
        <dbReference type="EMBL" id="CAL1532992.1"/>
    </source>
</evidence>
<protein>
    <submittedName>
        <fullName evidence="2">Uncharacterized protein</fullName>
    </submittedName>
</protein>
<dbReference type="EMBL" id="CAXITT010000130">
    <property type="protein sequence ID" value="CAL1532992.1"/>
    <property type="molecule type" value="Genomic_DNA"/>
</dbReference>
<feature type="signal peptide" evidence="1">
    <location>
        <begin position="1"/>
        <end position="18"/>
    </location>
</feature>
<evidence type="ECO:0000256" key="1">
    <source>
        <dbReference type="SAM" id="SignalP"/>
    </source>
</evidence>
<evidence type="ECO:0000313" key="3">
    <source>
        <dbReference type="Proteomes" id="UP001497497"/>
    </source>
</evidence>
<organism evidence="2 3">
    <name type="scientific">Lymnaea stagnalis</name>
    <name type="common">Great pond snail</name>
    <name type="synonym">Helix stagnalis</name>
    <dbReference type="NCBI Taxonomy" id="6523"/>
    <lineage>
        <taxon>Eukaryota</taxon>
        <taxon>Metazoa</taxon>
        <taxon>Spiralia</taxon>
        <taxon>Lophotrochozoa</taxon>
        <taxon>Mollusca</taxon>
        <taxon>Gastropoda</taxon>
        <taxon>Heterobranchia</taxon>
        <taxon>Euthyneura</taxon>
        <taxon>Panpulmonata</taxon>
        <taxon>Hygrophila</taxon>
        <taxon>Lymnaeoidea</taxon>
        <taxon>Lymnaeidae</taxon>
        <taxon>Lymnaea</taxon>
    </lineage>
</organism>
<keyword evidence="1" id="KW-0732">Signal</keyword>
<accession>A0AAV2HI17</accession>
<dbReference type="Proteomes" id="UP001497497">
    <property type="component" value="Unassembled WGS sequence"/>
</dbReference>
<dbReference type="Gene3D" id="3.40.830.10">
    <property type="entry name" value="LigB-like"/>
    <property type="match status" value="1"/>
</dbReference>
<dbReference type="AlphaFoldDB" id="A0AAV2HI17"/>
<sequence>MSIILVFLISVLFMPVCAKVVASYVLPHGGIALDPTHFNSTNATAKQQAWEIHKACELVGVEITMLKPDVVLLSTPHGISDLKNFVLYLNPKAE</sequence>
<reference evidence="2 3" key="1">
    <citation type="submission" date="2024-04" db="EMBL/GenBank/DDBJ databases">
        <authorList>
            <consortium name="Genoscope - CEA"/>
            <person name="William W."/>
        </authorList>
    </citation>
    <scope>NUCLEOTIDE SEQUENCE [LARGE SCALE GENOMIC DNA]</scope>
</reference>